<feature type="compositionally biased region" description="Basic and acidic residues" evidence="4">
    <location>
        <begin position="322"/>
        <end position="332"/>
    </location>
</feature>
<dbReference type="Ensembl" id="ENSCUST00005025733.1">
    <property type="protein sequence ID" value="ENSCUSP00005024857.1"/>
    <property type="gene ID" value="ENSCUSG00005015486.1"/>
</dbReference>
<dbReference type="PANTHER" id="PTHR21359:SF1">
    <property type="entry name" value="DUF5577 DOMAIN-CONTAINING PROTEIN"/>
    <property type="match status" value="1"/>
</dbReference>
<keyword evidence="7" id="KW-1185">Reference proteome</keyword>
<dbReference type="GO" id="GO:0005634">
    <property type="term" value="C:nucleus"/>
    <property type="evidence" value="ECO:0007669"/>
    <property type="project" value="TreeGrafter"/>
</dbReference>
<dbReference type="Pfam" id="PF18017">
    <property type="entry name" value="SAM_4"/>
    <property type="match status" value="1"/>
</dbReference>
<feature type="region of interest" description="Disordered" evidence="4">
    <location>
        <begin position="382"/>
        <end position="434"/>
    </location>
</feature>
<dbReference type="InterPro" id="IPR013761">
    <property type="entry name" value="SAM/pointed_sf"/>
</dbReference>
<dbReference type="FunFam" id="1.10.150.50:FF:000041">
    <property type="entry name" value="Chromosome 19 C19orf47 homolog"/>
    <property type="match status" value="1"/>
</dbReference>
<evidence type="ECO:0000256" key="3">
    <source>
        <dbReference type="ARBA" id="ARBA00022843"/>
    </source>
</evidence>
<evidence type="ECO:0000313" key="6">
    <source>
        <dbReference type="Ensembl" id="ENSCUSP00005024857.1"/>
    </source>
</evidence>
<evidence type="ECO:0000313" key="7">
    <source>
        <dbReference type="Proteomes" id="UP000694563"/>
    </source>
</evidence>
<feature type="compositionally biased region" description="Basic residues" evidence="4">
    <location>
        <begin position="388"/>
        <end position="405"/>
    </location>
</feature>
<dbReference type="PROSITE" id="PS50105">
    <property type="entry name" value="SAM_DOMAIN"/>
    <property type="match status" value="1"/>
</dbReference>
<dbReference type="AlphaFoldDB" id="A0A8C3V9K7"/>
<feature type="region of interest" description="Disordered" evidence="4">
    <location>
        <begin position="75"/>
        <end position="144"/>
    </location>
</feature>
<feature type="compositionally biased region" description="Basic and acidic residues" evidence="4">
    <location>
        <begin position="92"/>
        <end position="108"/>
    </location>
</feature>
<sequence length="458" mass="48340">MATSEWLRFFEDAGIPPGPALGYAVAFVDNRIHKNMLLDLTKELMKELGITVVGDIIAILRHAKVVHRQEMCRAASQSLQPEAGSERGAGGSRRDPPDHREHREHRDPGGAAGRMITKSLSRDPARSGARSAPGTGGTGIGSTGIGGTGISVTVANGAAKAGPDSLSLPSKRRRVTAEMEGESLCPCPCPCVPVPVHVPISVPNSVPVPTRPGLSVPAVQTPPCDRRDGREIPVSLSLCPCPCVPLPISVPISVPNSVPVPTRPGFSVPAVQTPPRHGRDGGEIPVSLSLCPCPCVPVPCPHSVPVPTRPGLSVPAVQTPPCDRRDGGEIRDQPAQGHHGQEPQNPAAAGGQRSGPHVGVRAPRSRGQGGCSCCREALGGFQPPGGRSGRRRSRRCRRRRGAALRRRAEETPRMFRKRRRPLRRGPGRGRVQLGVRGVPAGLGLRQGQQLLRAPGGLR</sequence>
<feature type="region of interest" description="Disordered" evidence="4">
    <location>
        <begin position="308"/>
        <end position="367"/>
    </location>
</feature>
<gene>
    <name evidence="6" type="primary">CUNH19orf47</name>
</gene>
<dbReference type="CDD" id="cd09531">
    <property type="entry name" value="SAM_CS047"/>
    <property type="match status" value="1"/>
</dbReference>
<organism evidence="6 7">
    <name type="scientific">Catharus ustulatus</name>
    <name type="common">Russet-backed thrush</name>
    <name type="synonym">Hylocichla ustulatus</name>
    <dbReference type="NCBI Taxonomy" id="91951"/>
    <lineage>
        <taxon>Eukaryota</taxon>
        <taxon>Metazoa</taxon>
        <taxon>Chordata</taxon>
        <taxon>Craniata</taxon>
        <taxon>Vertebrata</taxon>
        <taxon>Euteleostomi</taxon>
        <taxon>Archelosauria</taxon>
        <taxon>Archosauria</taxon>
        <taxon>Dinosauria</taxon>
        <taxon>Saurischia</taxon>
        <taxon>Theropoda</taxon>
        <taxon>Coelurosauria</taxon>
        <taxon>Aves</taxon>
        <taxon>Neognathae</taxon>
        <taxon>Neoaves</taxon>
        <taxon>Telluraves</taxon>
        <taxon>Australaves</taxon>
        <taxon>Passeriformes</taxon>
        <taxon>Turdidae</taxon>
        <taxon>Catharus</taxon>
    </lineage>
</organism>
<dbReference type="Gene3D" id="1.10.150.50">
    <property type="entry name" value="Transcription Factor, Ets-1"/>
    <property type="match status" value="1"/>
</dbReference>
<protein>
    <recommendedName>
        <fullName evidence="5">SAM domain-containing protein</fullName>
    </recommendedName>
</protein>
<evidence type="ECO:0000256" key="1">
    <source>
        <dbReference type="ARBA" id="ARBA00022499"/>
    </source>
</evidence>
<dbReference type="SUPFAM" id="SSF47769">
    <property type="entry name" value="SAM/Pointed domain"/>
    <property type="match status" value="1"/>
</dbReference>
<reference evidence="6" key="2">
    <citation type="submission" date="2025-09" db="UniProtKB">
        <authorList>
            <consortium name="Ensembl"/>
        </authorList>
    </citation>
    <scope>IDENTIFICATION</scope>
</reference>
<evidence type="ECO:0000256" key="4">
    <source>
        <dbReference type="SAM" id="MobiDB-lite"/>
    </source>
</evidence>
<dbReference type="InterPro" id="IPR001660">
    <property type="entry name" value="SAM"/>
</dbReference>
<accession>A0A8C3V9K7</accession>
<reference evidence="6" key="1">
    <citation type="submission" date="2025-08" db="UniProtKB">
        <authorList>
            <consortium name="Ensembl"/>
        </authorList>
    </citation>
    <scope>IDENTIFICATION</scope>
</reference>
<name>A0A8C3V9K7_CATUS</name>
<dbReference type="Proteomes" id="UP000694563">
    <property type="component" value="Unassembled WGS sequence"/>
</dbReference>
<proteinExistence type="predicted"/>
<dbReference type="InterPro" id="IPR040772">
    <property type="entry name" value="C19orf47_SAM"/>
</dbReference>
<dbReference type="InterPro" id="IPR039161">
    <property type="entry name" value="C19orf47-like"/>
</dbReference>
<feature type="compositionally biased region" description="Gly residues" evidence="4">
    <location>
        <begin position="134"/>
        <end position="144"/>
    </location>
</feature>
<keyword evidence="1" id="KW-1017">Isopeptide bond</keyword>
<evidence type="ECO:0000259" key="5">
    <source>
        <dbReference type="PROSITE" id="PS50105"/>
    </source>
</evidence>
<feature type="domain" description="SAM" evidence="5">
    <location>
        <begin position="1"/>
        <end position="69"/>
    </location>
</feature>
<keyword evidence="2" id="KW-0597">Phosphoprotein</keyword>
<dbReference type="PANTHER" id="PTHR21359">
    <property type="entry name" value="DUF5577 DOMAIN-CONTAINING PROTEIN"/>
    <property type="match status" value="1"/>
</dbReference>
<keyword evidence="3" id="KW-0832">Ubl conjugation</keyword>
<evidence type="ECO:0000256" key="2">
    <source>
        <dbReference type="ARBA" id="ARBA00022553"/>
    </source>
</evidence>
<feature type="compositionally biased region" description="Basic residues" evidence="4">
    <location>
        <begin position="414"/>
        <end position="427"/>
    </location>
</feature>